<evidence type="ECO:0000256" key="15">
    <source>
        <dbReference type="ARBA" id="ARBA00049031"/>
    </source>
</evidence>
<dbReference type="SUPFAM" id="SSF51735">
    <property type="entry name" value="NAD(P)-binding Rossmann-fold domains"/>
    <property type="match status" value="1"/>
</dbReference>
<evidence type="ECO:0000313" key="19">
    <source>
        <dbReference type="EMBL" id="AYD89398.1"/>
    </source>
</evidence>
<evidence type="ECO:0000256" key="4">
    <source>
        <dbReference type="ARBA" id="ARBA00006753"/>
    </source>
</evidence>
<dbReference type="InterPro" id="IPR002912">
    <property type="entry name" value="ACT_dom"/>
</dbReference>
<evidence type="ECO:0000313" key="20">
    <source>
        <dbReference type="Proteomes" id="UP000273001"/>
    </source>
</evidence>
<evidence type="ECO:0000256" key="2">
    <source>
        <dbReference type="ARBA" id="ARBA00005056"/>
    </source>
</evidence>
<evidence type="ECO:0000256" key="17">
    <source>
        <dbReference type="RuleBase" id="RU004171"/>
    </source>
</evidence>
<evidence type="ECO:0000256" key="1">
    <source>
        <dbReference type="ARBA" id="ARBA00001920"/>
    </source>
</evidence>
<evidence type="ECO:0000256" key="11">
    <source>
        <dbReference type="ARBA" id="ARBA00023053"/>
    </source>
</evidence>
<evidence type="ECO:0000256" key="10">
    <source>
        <dbReference type="ARBA" id="ARBA00023002"/>
    </source>
</evidence>
<dbReference type="Pfam" id="PF03447">
    <property type="entry name" value="NAD_binding_3"/>
    <property type="match status" value="1"/>
</dbReference>
<keyword evidence="20" id="KW-1185">Reference proteome</keyword>
<dbReference type="NCBIfam" id="NF004976">
    <property type="entry name" value="PRK06349.1"/>
    <property type="match status" value="1"/>
</dbReference>
<dbReference type="EC" id="1.1.1.3" evidence="5 16"/>
<dbReference type="InterPro" id="IPR001342">
    <property type="entry name" value="HDH_cat"/>
</dbReference>
<dbReference type="Proteomes" id="UP000273001">
    <property type="component" value="Chromosome"/>
</dbReference>
<dbReference type="InterPro" id="IPR036291">
    <property type="entry name" value="NAD(P)-bd_dom_sf"/>
</dbReference>
<dbReference type="InterPro" id="IPR019811">
    <property type="entry name" value="HDH_CS"/>
</dbReference>
<evidence type="ECO:0000256" key="13">
    <source>
        <dbReference type="ARBA" id="ARBA00044930"/>
    </source>
</evidence>
<comment type="pathway">
    <text evidence="2 16">Amino-acid biosynthesis; L-threonine biosynthesis; L-threonine from L-aspartate: step 3/5.</text>
</comment>
<reference evidence="19 20" key="1">
    <citation type="submission" date="2018-09" db="EMBL/GenBank/DDBJ databases">
        <authorList>
            <person name="Li J."/>
        </authorList>
    </citation>
    <scope>NUCLEOTIDE SEQUENCE [LARGE SCALE GENOMIC DNA]</scope>
    <source>
        <strain evidence="19 20">2129</strain>
    </source>
</reference>
<evidence type="ECO:0000256" key="12">
    <source>
        <dbReference type="ARBA" id="ARBA00023167"/>
    </source>
</evidence>
<dbReference type="SUPFAM" id="SSF55021">
    <property type="entry name" value="ACT-like"/>
    <property type="match status" value="1"/>
</dbReference>
<dbReference type="InterPro" id="IPR005106">
    <property type="entry name" value="Asp/hSer_DH_NAD-bd"/>
</dbReference>
<keyword evidence="10 16" id="KW-0560">Oxidoreductase</keyword>
<comment type="cofactor">
    <cofactor evidence="1">
        <name>a metal cation</name>
        <dbReference type="ChEBI" id="CHEBI:25213"/>
    </cofactor>
</comment>
<dbReference type="Gene3D" id="3.30.360.10">
    <property type="entry name" value="Dihydrodipicolinate Reductase, domain 2"/>
    <property type="match status" value="1"/>
</dbReference>
<evidence type="ECO:0000256" key="9">
    <source>
        <dbReference type="ARBA" id="ARBA00022857"/>
    </source>
</evidence>
<evidence type="ECO:0000256" key="5">
    <source>
        <dbReference type="ARBA" id="ARBA00013213"/>
    </source>
</evidence>
<dbReference type="PIRSF" id="PIRSF000098">
    <property type="entry name" value="Homoser_dehydrog"/>
    <property type="match status" value="1"/>
</dbReference>
<name>A0ABN5PMB4_9ACTO</name>
<evidence type="ECO:0000256" key="16">
    <source>
        <dbReference type="RuleBase" id="RU000579"/>
    </source>
</evidence>
<evidence type="ECO:0000256" key="6">
    <source>
        <dbReference type="ARBA" id="ARBA00013376"/>
    </source>
</evidence>
<evidence type="ECO:0000256" key="7">
    <source>
        <dbReference type="ARBA" id="ARBA00022605"/>
    </source>
</evidence>
<dbReference type="PROSITE" id="PS01042">
    <property type="entry name" value="HOMOSER_DHGENASE"/>
    <property type="match status" value="1"/>
</dbReference>
<evidence type="ECO:0000259" key="18">
    <source>
        <dbReference type="PROSITE" id="PS51671"/>
    </source>
</evidence>
<protein>
    <recommendedName>
        <fullName evidence="6 16">Homoserine dehydrogenase</fullName>
        <ecNumber evidence="5 16">1.1.1.3</ecNumber>
    </recommendedName>
</protein>
<evidence type="ECO:0000256" key="8">
    <source>
        <dbReference type="ARBA" id="ARBA00022697"/>
    </source>
</evidence>
<dbReference type="PROSITE" id="PS51671">
    <property type="entry name" value="ACT"/>
    <property type="match status" value="1"/>
</dbReference>
<dbReference type="PANTHER" id="PTHR43331:SF1">
    <property type="entry name" value="HOMOSERINE DEHYDROGENASE"/>
    <property type="match status" value="1"/>
</dbReference>
<feature type="domain" description="ACT" evidence="18">
    <location>
        <begin position="377"/>
        <end position="455"/>
    </location>
</feature>
<dbReference type="PANTHER" id="PTHR43331">
    <property type="entry name" value="HOMOSERINE DEHYDROGENASE"/>
    <property type="match status" value="1"/>
</dbReference>
<accession>A0ABN5PMB4</accession>
<dbReference type="SUPFAM" id="SSF55347">
    <property type="entry name" value="Glyceraldehyde-3-phosphate dehydrogenase-like, C-terminal domain"/>
    <property type="match status" value="1"/>
</dbReference>
<dbReference type="InterPro" id="IPR045865">
    <property type="entry name" value="ACT-like_dom_sf"/>
</dbReference>
<comment type="similarity">
    <text evidence="4 17">Belongs to the homoserine dehydrogenase family.</text>
</comment>
<evidence type="ECO:0000256" key="14">
    <source>
        <dbReference type="ARBA" id="ARBA00048841"/>
    </source>
</evidence>
<gene>
    <name evidence="19" type="ORF">D5R93_03800</name>
</gene>
<dbReference type="Gene3D" id="3.40.50.720">
    <property type="entry name" value="NAD(P)-binding Rossmann-like Domain"/>
    <property type="match status" value="1"/>
</dbReference>
<comment type="catalytic activity">
    <reaction evidence="14">
        <text>L-homoserine + NADP(+) = L-aspartate 4-semialdehyde + NADPH + H(+)</text>
        <dbReference type="Rhea" id="RHEA:15761"/>
        <dbReference type="ChEBI" id="CHEBI:15378"/>
        <dbReference type="ChEBI" id="CHEBI:57476"/>
        <dbReference type="ChEBI" id="CHEBI:57783"/>
        <dbReference type="ChEBI" id="CHEBI:58349"/>
        <dbReference type="ChEBI" id="CHEBI:537519"/>
        <dbReference type="EC" id="1.1.1.3"/>
    </reaction>
    <physiologicalReaction direction="right-to-left" evidence="14">
        <dbReference type="Rhea" id="RHEA:15763"/>
    </physiologicalReaction>
</comment>
<organism evidence="19 20">
    <name type="scientific">Actinomyces lilanjuaniae</name>
    <dbReference type="NCBI Taxonomy" id="2321394"/>
    <lineage>
        <taxon>Bacteria</taxon>
        <taxon>Bacillati</taxon>
        <taxon>Actinomycetota</taxon>
        <taxon>Actinomycetes</taxon>
        <taxon>Actinomycetales</taxon>
        <taxon>Actinomycetaceae</taxon>
        <taxon>Actinomyces</taxon>
    </lineage>
</organism>
<proteinExistence type="inferred from homology"/>
<keyword evidence="7 16" id="KW-0028">Amino-acid biosynthesis</keyword>
<dbReference type="Pfam" id="PF00742">
    <property type="entry name" value="Homoserine_dh"/>
    <property type="match status" value="1"/>
</dbReference>
<comment type="function">
    <text evidence="13">Catalyzes the conversion of L-aspartate-beta-semialdehyde (L-Asa) to L-homoserine (L-Hse), the third step in the biosynthesis of threonine and methionine from aspartate.</text>
</comment>
<evidence type="ECO:0000256" key="3">
    <source>
        <dbReference type="ARBA" id="ARBA00005062"/>
    </source>
</evidence>
<keyword evidence="9 16" id="KW-0521">NADP</keyword>
<dbReference type="InterPro" id="IPR016204">
    <property type="entry name" value="HDH"/>
</dbReference>
<keyword evidence="11" id="KW-0915">Sodium</keyword>
<sequence>MAEVEQVTSQAGRTLTVGVLGAGTVGTQVIRLLAEQADDFTVRSGARLEVTGVAVRDTRARRDPAVPRDLLTDDATAVATSNDIVIELIGGIEPARTLILAALKSGASVITGNKALIAAHGPQLYAAAAAAGTDFYYEAAVAGAVPVVYALRESMAGDRVTSVLGIVNGTTNYILDEMTTKGLSFADALATAQELGYAEADPTADVDGLDAAAKCAIIASLAFHTRVGLDDVTVEGIRDITAEDIREAHASGCEVKLLAVAQRLGPGAGSGSQGVSTTGDTGGTSGISVRVHPALVPTDHPLASVHGAFNAVLVEAESAGRLMFYGQGAGGAPTASAVLSDVVAAAAHRVYGGQAPRESSYAALPVLGPEAAVTRYQVQLLVDDAPGSLAVMASVFADNGVSINSVRQSAYVGQERAVVTIVTHPAAVRYLDAAVDGLRRCDRVVEVVSVRRVEGD</sequence>
<keyword evidence="8 16" id="KW-0791">Threonine biosynthesis</keyword>
<keyword evidence="12 16" id="KW-0486">Methionine biosynthesis</keyword>
<comment type="catalytic activity">
    <reaction evidence="15">
        <text>L-homoserine + NAD(+) = L-aspartate 4-semialdehyde + NADH + H(+)</text>
        <dbReference type="Rhea" id="RHEA:15757"/>
        <dbReference type="ChEBI" id="CHEBI:15378"/>
        <dbReference type="ChEBI" id="CHEBI:57476"/>
        <dbReference type="ChEBI" id="CHEBI:57540"/>
        <dbReference type="ChEBI" id="CHEBI:57945"/>
        <dbReference type="ChEBI" id="CHEBI:537519"/>
        <dbReference type="EC" id="1.1.1.3"/>
    </reaction>
    <physiologicalReaction direction="right-to-left" evidence="15">
        <dbReference type="Rhea" id="RHEA:15759"/>
    </physiologicalReaction>
</comment>
<dbReference type="EMBL" id="CP032514">
    <property type="protein sequence ID" value="AYD89398.1"/>
    <property type="molecule type" value="Genomic_DNA"/>
</dbReference>
<dbReference type="Gene3D" id="3.30.70.260">
    <property type="match status" value="1"/>
</dbReference>
<comment type="pathway">
    <text evidence="3 16">Amino-acid biosynthesis; L-methionine biosynthesis via de novo pathway; L-homoserine from L-aspartate: step 3/3.</text>
</comment>